<keyword evidence="2" id="KW-1185">Reference proteome</keyword>
<dbReference type="RefSeq" id="WP_245865998.1">
    <property type="nucleotide sequence ID" value="NZ_FZOW01000014.1"/>
</dbReference>
<dbReference type="Gene3D" id="3.40.50.720">
    <property type="entry name" value="NAD(P)-binding Rossmann-like Domain"/>
    <property type="match status" value="1"/>
</dbReference>
<reference evidence="2" key="1">
    <citation type="submission" date="2017-06" db="EMBL/GenBank/DDBJ databases">
        <authorList>
            <person name="Varghese N."/>
            <person name="Submissions S."/>
        </authorList>
    </citation>
    <scope>NUCLEOTIDE SEQUENCE [LARGE SCALE GENOMIC DNA]</scope>
    <source>
        <strain evidence="2">JCM 23211</strain>
    </source>
</reference>
<dbReference type="EMBL" id="FZOW01000014">
    <property type="protein sequence ID" value="SNT33317.1"/>
    <property type="molecule type" value="Genomic_DNA"/>
</dbReference>
<proteinExistence type="predicted"/>
<name>A0A239LRI8_9NOCA</name>
<gene>
    <name evidence="1" type="ORF">SAMN05421642_11462</name>
</gene>
<evidence type="ECO:0000313" key="2">
    <source>
        <dbReference type="Proteomes" id="UP000198327"/>
    </source>
</evidence>
<sequence length="289" mass="31685">MTAPSQHRPLRRPKLRVDAFVQRDGTIRLGWDPDRSFVLTVPADVTPDIVLDVLRHIDGVASRAHLVWYAGTVGMTANVTSTLLSELDEAQLLVECADDAAPDTQSRCRTVRIIGRGPLGDAVQAGLETSSIVVTKSSRPPRELLQYDEGRWNCDLAVLTDDLVPDPQTVTALVTSVTPHLHVRSREGTGIVGPLVRPGISSCLRCLDLERSTIDPQWPHVSAHLFGRVGEASRPTVLATAAIALAQIDAFTRDLPTSLTDTTLEVDLSRNRMTTRHWSRHPRCDCAFV</sequence>
<evidence type="ECO:0000313" key="1">
    <source>
        <dbReference type="EMBL" id="SNT33317.1"/>
    </source>
</evidence>
<protein>
    <submittedName>
        <fullName evidence="1">Bacteriocin biosynthesis cyclodehydratase domain-containing protein</fullName>
    </submittedName>
</protein>
<dbReference type="Proteomes" id="UP000198327">
    <property type="component" value="Unassembled WGS sequence"/>
</dbReference>
<accession>A0A239LRI8</accession>
<organism evidence="1 2">
    <name type="scientific">Rhodococcoides kyotonense</name>
    <dbReference type="NCBI Taxonomy" id="398843"/>
    <lineage>
        <taxon>Bacteria</taxon>
        <taxon>Bacillati</taxon>
        <taxon>Actinomycetota</taxon>
        <taxon>Actinomycetes</taxon>
        <taxon>Mycobacteriales</taxon>
        <taxon>Nocardiaceae</taxon>
        <taxon>Rhodococcoides</taxon>
    </lineage>
</organism>
<dbReference type="AlphaFoldDB" id="A0A239LRI8"/>